<comment type="subcellular location">
    <subcellularLocation>
        <location evidence="2">Membrane</location>
        <topology evidence="2">Single-pass membrane protein</topology>
    </subcellularLocation>
</comment>
<evidence type="ECO:0000256" key="14">
    <source>
        <dbReference type="PIRSR" id="PIRSR602401-1"/>
    </source>
</evidence>
<evidence type="ECO:0000256" key="12">
    <source>
        <dbReference type="ARBA" id="ARBA00023136"/>
    </source>
</evidence>
<evidence type="ECO:0000256" key="6">
    <source>
        <dbReference type="ARBA" id="ARBA00022692"/>
    </source>
</evidence>
<name>A0AAD7FKM5_9AGAR</name>
<dbReference type="InterPro" id="IPR017972">
    <property type="entry name" value="Cyt_P450_CS"/>
</dbReference>
<dbReference type="GO" id="GO:0016705">
    <property type="term" value="F:oxidoreductase activity, acting on paired donors, with incorporation or reduction of molecular oxygen"/>
    <property type="evidence" value="ECO:0007669"/>
    <property type="project" value="InterPro"/>
</dbReference>
<dbReference type="Proteomes" id="UP001221142">
    <property type="component" value="Unassembled WGS sequence"/>
</dbReference>
<proteinExistence type="inferred from homology"/>
<dbReference type="Gene3D" id="1.10.630.10">
    <property type="entry name" value="Cytochrome P450"/>
    <property type="match status" value="1"/>
</dbReference>
<keyword evidence="10 14" id="KW-0408">Iron</keyword>
<accession>A0AAD7FKM5</accession>
<feature type="signal peptide" evidence="16">
    <location>
        <begin position="1"/>
        <end position="22"/>
    </location>
</feature>
<dbReference type="GO" id="GO:0005506">
    <property type="term" value="F:iron ion binding"/>
    <property type="evidence" value="ECO:0007669"/>
    <property type="project" value="InterPro"/>
</dbReference>
<evidence type="ECO:0000256" key="13">
    <source>
        <dbReference type="ARBA" id="ARBA00023180"/>
    </source>
</evidence>
<dbReference type="EMBL" id="JARKIF010000013">
    <property type="protein sequence ID" value="KAJ7624549.1"/>
    <property type="molecule type" value="Genomic_DNA"/>
</dbReference>
<feature type="chain" id="PRO_5041917022" evidence="16">
    <location>
        <begin position="23"/>
        <end position="534"/>
    </location>
</feature>
<evidence type="ECO:0000256" key="8">
    <source>
        <dbReference type="ARBA" id="ARBA00022989"/>
    </source>
</evidence>
<keyword evidence="18" id="KW-1185">Reference proteome</keyword>
<evidence type="ECO:0000256" key="3">
    <source>
        <dbReference type="ARBA" id="ARBA00005179"/>
    </source>
</evidence>
<reference evidence="17" key="1">
    <citation type="submission" date="2023-03" db="EMBL/GenBank/DDBJ databases">
        <title>Massive genome expansion in bonnet fungi (Mycena s.s.) driven by repeated elements and novel gene families across ecological guilds.</title>
        <authorList>
            <consortium name="Lawrence Berkeley National Laboratory"/>
            <person name="Harder C.B."/>
            <person name="Miyauchi S."/>
            <person name="Viragh M."/>
            <person name="Kuo A."/>
            <person name="Thoen E."/>
            <person name="Andreopoulos B."/>
            <person name="Lu D."/>
            <person name="Skrede I."/>
            <person name="Drula E."/>
            <person name="Henrissat B."/>
            <person name="Morin E."/>
            <person name="Kohler A."/>
            <person name="Barry K."/>
            <person name="LaButti K."/>
            <person name="Morin E."/>
            <person name="Salamov A."/>
            <person name="Lipzen A."/>
            <person name="Mereny Z."/>
            <person name="Hegedus B."/>
            <person name="Baldrian P."/>
            <person name="Stursova M."/>
            <person name="Weitz H."/>
            <person name="Taylor A."/>
            <person name="Grigoriev I.V."/>
            <person name="Nagy L.G."/>
            <person name="Martin F."/>
            <person name="Kauserud H."/>
        </authorList>
    </citation>
    <scope>NUCLEOTIDE SEQUENCE</scope>
    <source>
        <strain evidence="17">9284</strain>
    </source>
</reference>
<evidence type="ECO:0000256" key="5">
    <source>
        <dbReference type="ARBA" id="ARBA00022617"/>
    </source>
</evidence>
<sequence>MFLLSLVAVLVAAALYLRNVGSRERGLPPGPPTFPIIGNLHILPTEFIQYKFTEWARQYGGIYSLKMGASTTIVLTSPKLVKELLENQNASTADRPASHLVETVCGRFHLSFARYGALWRTQRRAAHAILGTQAVTRLFPIQRAEAAQSLHDILASPESFYAHLERYAHSVIMSAFYGTRAPRCESPEITAFFEMIHDWSALNEPGAVPPVDLFPILKFVPGWLATWKRTAMKVRKLQRQVYFGLLDRAAERIGMGERNGSGIEDVLERQDEFRLHREMIGYLGGTLMEAGSETTSSYLKTLILCMIAYPDVQRRAQDEMDRVVGVDRIPTLAHLPHLCYIQALILETHRFRPTLPLLLPHATTATEKCGGYVVPSGSTVFVNLWGIFQDPDLYDDPEKFEPERYLLTENGAKPGVDADGLKPNLSFGVGRRSCPGIHLAENSININVMNLIWAFDFQPAMDAAGNPVQPDMFAYHKGLGTAPLPFKCRITPRSAEKADIIRREFLDAEEVFVKFESGLGEEDKEFLRKSRRQG</sequence>
<dbReference type="InterPro" id="IPR002401">
    <property type="entry name" value="Cyt_P450_E_grp-I"/>
</dbReference>
<dbReference type="PRINTS" id="PR00385">
    <property type="entry name" value="P450"/>
</dbReference>
<dbReference type="GO" id="GO:0020037">
    <property type="term" value="F:heme binding"/>
    <property type="evidence" value="ECO:0007669"/>
    <property type="project" value="InterPro"/>
</dbReference>
<dbReference type="InterPro" id="IPR001128">
    <property type="entry name" value="Cyt_P450"/>
</dbReference>
<comment type="similarity">
    <text evidence="4 15">Belongs to the cytochrome P450 family.</text>
</comment>
<evidence type="ECO:0000313" key="17">
    <source>
        <dbReference type="EMBL" id="KAJ7624549.1"/>
    </source>
</evidence>
<dbReference type="AlphaFoldDB" id="A0AAD7FKM5"/>
<keyword evidence="11 15" id="KW-0503">Monooxygenase</keyword>
<keyword evidence="9 15" id="KW-0560">Oxidoreductase</keyword>
<dbReference type="Pfam" id="PF00067">
    <property type="entry name" value="p450"/>
    <property type="match status" value="1"/>
</dbReference>
<dbReference type="PANTHER" id="PTHR46300:SF2">
    <property type="entry name" value="CYTOCHROME P450 MONOOXYGENASE ALNH-RELATED"/>
    <property type="match status" value="1"/>
</dbReference>
<dbReference type="InterPro" id="IPR050364">
    <property type="entry name" value="Cytochrome_P450_fung"/>
</dbReference>
<dbReference type="SUPFAM" id="SSF48264">
    <property type="entry name" value="Cytochrome P450"/>
    <property type="match status" value="1"/>
</dbReference>
<evidence type="ECO:0000256" key="10">
    <source>
        <dbReference type="ARBA" id="ARBA00023004"/>
    </source>
</evidence>
<evidence type="ECO:0000256" key="7">
    <source>
        <dbReference type="ARBA" id="ARBA00022723"/>
    </source>
</evidence>
<dbReference type="GO" id="GO:0016020">
    <property type="term" value="C:membrane"/>
    <property type="evidence" value="ECO:0007669"/>
    <property type="project" value="UniProtKB-SubCell"/>
</dbReference>
<evidence type="ECO:0000313" key="18">
    <source>
        <dbReference type="Proteomes" id="UP001221142"/>
    </source>
</evidence>
<evidence type="ECO:0000256" key="11">
    <source>
        <dbReference type="ARBA" id="ARBA00023033"/>
    </source>
</evidence>
<evidence type="ECO:0000256" key="4">
    <source>
        <dbReference type="ARBA" id="ARBA00010617"/>
    </source>
</evidence>
<dbReference type="InterPro" id="IPR036396">
    <property type="entry name" value="Cyt_P450_sf"/>
</dbReference>
<feature type="binding site" description="axial binding residue" evidence="14">
    <location>
        <position position="434"/>
    </location>
    <ligand>
        <name>heme</name>
        <dbReference type="ChEBI" id="CHEBI:30413"/>
    </ligand>
    <ligandPart>
        <name>Fe</name>
        <dbReference type="ChEBI" id="CHEBI:18248"/>
    </ligandPart>
</feature>
<dbReference type="PRINTS" id="PR00463">
    <property type="entry name" value="EP450I"/>
</dbReference>
<organism evidence="17 18">
    <name type="scientific">Roridomyces roridus</name>
    <dbReference type="NCBI Taxonomy" id="1738132"/>
    <lineage>
        <taxon>Eukaryota</taxon>
        <taxon>Fungi</taxon>
        <taxon>Dikarya</taxon>
        <taxon>Basidiomycota</taxon>
        <taxon>Agaricomycotina</taxon>
        <taxon>Agaricomycetes</taxon>
        <taxon>Agaricomycetidae</taxon>
        <taxon>Agaricales</taxon>
        <taxon>Marasmiineae</taxon>
        <taxon>Mycenaceae</taxon>
        <taxon>Roridomyces</taxon>
    </lineage>
</organism>
<keyword evidence="5 14" id="KW-0349">Heme</keyword>
<gene>
    <name evidence="17" type="ORF">FB45DRAFT_923679</name>
</gene>
<keyword evidence="6" id="KW-0812">Transmembrane</keyword>
<dbReference type="PROSITE" id="PS00086">
    <property type="entry name" value="CYTOCHROME_P450"/>
    <property type="match status" value="1"/>
</dbReference>
<evidence type="ECO:0000256" key="15">
    <source>
        <dbReference type="RuleBase" id="RU000461"/>
    </source>
</evidence>
<dbReference type="GO" id="GO:0004497">
    <property type="term" value="F:monooxygenase activity"/>
    <property type="evidence" value="ECO:0007669"/>
    <property type="project" value="UniProtKB-KW"/>
</dbReference>
<dbReference type="CDD" id="cd11065">
    <property type="entry name" value="CYP64-like"/>
    <property type="match status" value="1"/>
</dbReference>
<keyword evidence="8" id="KW-1133">Transmembrane helix</keyword>
<keyword evidence="12" id="KW-0472">Membrane</keyword>
<evidence type="ECO:0000256" key="9">
    <source>
        <dbReference type="ARBA" id="ARBA00023002"/>
    </source>
</evidence>
<keyword evidence="7 14" id="KW-0479">Metal-binding</keyword>
<comment type="caution">
    <text evidence="17">The sequence shown here is derived from an EMBL/GenBank/DDBJ whole genome shotgun (WGS) entry which is preliminary data.</text>
</comment>
<keyword evidence="13" id="KW-0325">Glycoprotein</keyword>
<evidence type="ECO:0000256" key="2">
    <source>
        <dbReference type="ARBA" id="ARBA00004167"/>
    </source>
</evidence>
<protein>
    <submittedName>
        <fullName evidence="17">Cytochrome P450</fullName>
    </submittedName>
</protein>
<comment type="cofactor">
    <cofactor evidence="1 14">
        <name>heme</name>
        <dbReference type="ChEBI" id="CHEBI:30413"/>
    </cofactor>
</comment>
<dbReference type="PANTHER" id="PTHR46300">
    <property type="entry name" value="P450, PUTATIVE (EUROFUNG)-RELATED-RELATED"/>
    <property type="match status" value="1"/>
</dbReference>
<comment type="pathway">
    <text evidence="3">Secondary metabolite biosynthesis.</text>
</comment>
<evidence type="ECO:0000256" key="1">
    <source>
        <dbReference type="ARBA" id="ARBA00001971"/>
    </source>
</evidence>
<keyword evidence="16" id="KW-0732">Signal</keyword>
<evidence type="ECO:0000256" key="16">
    <source>
        <dbReference type="SAM" id="SignalP"/>
    </source>
</evidence>